<dbReference type="GO" id="GO:0005737">
    <property type="term" value="C:cytoplasm"/>
    <property type="evidence" value="ECO:0007669"/>
    <property type="project" value="TreeGrafter"/>
</dbReference>
<evidence type="ECO:0000313" key="5">
    <source>
        <dbReference type="Proteomes" id="UP001165063"/>
    </source>
</evidence>
<dbReference type="GO" id="GO:0031267">
    <property type="term" value="F:small GTPase binding"/>
    <property type="evidence" value="ECO:0007669"/>
    <property type="project" value="TreeGrafter"/>
</dbReference>
<protein>
    <submittedName>
        <fullName evidence="4">Unnamed protein product</fullName>
    </submittedName>
</protein>
<dbReference type="PANTHER" id="PTHR45653">
    <property type="entry name" value="DEDICATOR OF CYTOKINESIS"/>
    <property type="match status" value="1"/>
</dbReference>
<dbReference type="CDD" id="cd11684">
    <property type="entry name" value="DHR2_DOCK"/>
    <property type="match status" value="1"/>
</dbReference>
<feature type="domain" description="DOCKER" evidence="3">
    <location>
        <begin position="1419"/>
        <end position="1831"/>
    </location>
</feature>
<dbReference type="Pfam" id="PF25338">
    <property type="entry name" value="C2_DCK_4th"/>
    <property type="match status" value="1"/>
</dbReference>
<comment type="caution">
    <text evidence="4">The sequence shown here is derived from an EMBL/GenBank/DDBJ whole genome shotgun (WGS) entry which is preliminary data.</text>
</comment>
<name>A0A9W6YP91_AMBMO</name>
<dbReference type="InterPro" id="IPR043162">
    <property type="entry name" value="DOCK_C_lobe_C"/>
</dbReference>
<comment type="similarity">
    <text evidence="1">Belongs to the DOCK family.</text>
</comment>
<dbReference type="Gene3D" id="1.25.40.410">
    <property type="match status" value="1"/>
</dbReference>
<evidence type="ECO:0000256" key="2">
    <source>
        <dbReference type="SAM" id="MobiDB-lite"/>
    </source>
</evidence>
<evidence type="ECO:0000313" key="4">
    <source>
        <dbReference type="EMBL" id="GMG21651.1"/>
    </source>
</evidence>
<dbReference type="GO" id="GO:0005085">
    <property type="term" value="F:guanyl-nucleotide exchange factor activity"/>
    <property type="evidence" value="ECO:0007669"/>
    <property type="project" value="InterPro"/>
</dbReference>
<evidence type="ECO:0000259" key="3">
    <source>
        <dbReference type="PROSITE" id="PS51651"/>
    </source>
</evidence>
<dbReference type="InterPro" id="IPR043161">
    <property type="entry name" value="DOCK_C_lobe_A"/>
</dbReference>
<dbReference type="InterPro" id="IPR057500">
    <property type="entry name" value="C2_DCK1_4th"/>
</dbReference>
<reference evidence="4" key="1">
    <citation type="submission" date="2023-04" db="EMBL/GenBank/DDBJ databases">
        <title>Ambrosiozyma monospora NBRC 1965.</title>
        <authorList>
            <person name="Ichikawa N."/>
            <person name="Sato H."/>
            <person name="Tonouchi N."/>
        </authorList>
    </citation>
    <scope>NUCLEOTIDE SEQUENCE</scope>
    <source>
        <strain evidence="4">NBRC 1965</strain>
    </source>
</reference>
<dbReference type="GO" id="GO:0007264">
    <property type="term" value="P:small GTPase-mediated signal transduction"/>
    <property type="evidence" value="ECO:0007669"/>
    <property type="project" value="InterPro"/>
</dbReference>
<dbReference type="PROSITE" id="PS51651">
    <property type="entry name" value="DOCKER"/>
    <property type="match status" value="1"/>
</dbReference>
<feature type="compositionally biased region" description="Polar residues" evidence="2">
    <location>
        <begin position="1868"/>
        <end position="1884"/>
    </location>
</feature>
<dbReference type="OrthoDB" id="18896at2759"/>
<dbReference type="Pfam" id="PF20421">
    <property type="entry name" value="DHR-2_Lobe_C"/>
    <property type="match status" value="1"/>
</dbReference>
<dbReference type="InterPro" id="IPR032376">
    <property type="entry name" value="DOCK_N"/>
</dbReference>
<dbReference type="EMBL" id="BSXU01000749">
    <property type="protein sequence ID" value="GMG21651.1"/>
    <property type="molecule type" value="Genomic_DNA"/>
</dbReference>
<feature type="compositionally biased region" description="Low complexity" evidence="2">
    <location>
        <begin position="1894"/>
        <end position="1925"/>
    </location>
</feature>
<evidence type="ECO:0000256" key="1">
    <source>
        <dbReference type="PROSITE-ProRule" id="PRU00984"/>
    </source>
</evidence>
<dbReference type="GO" id="GO:0005886">
    <property type="term" value="C:plasma membrane"/>
    <property type="evidence" value="ECO:0007669"/>
    <property type="project" value="TreeGrafter"/>
</dbReference>
<dbReference type="InterPro" id="IPR046773">
    <property type="entry name" value="DOCKER_Lobe_C"/>
</dbReference>
<dbReference type="InterPro" id="IPR026791">
    <property type="entry name" value="DOCK"/>
</dbReference>
<dbReference type="PANTHER" id="PTHR45653:SF10">
    <property type="entry name" value="MYOBLAST CITY, ISOFORM B"/>
    <property type="match status" value="1"/>
</dbReference>
<dbReference type="Pfam" id="PF16172">
    <property type="entry name" value="DOCK_N"/>
    <property type="match status" value="1"/>
</dbReference>
<dbReference type="Proteomes" id="UP001165063">
    <property type="component" value="Unassembled WGS sequence"/>
</dbReference>
<gene>
    <name evidence="4" type="ORF">Amon01_000216000</name>
</gene>
<proteinExistence type="inferred from homology"/>
<feature type="region of interest" description="Disordered" evidence="2">
    <location>
        <begin position="1868"/>
        <end position="1938"/>
    </location>
</feature>
<dbReference type="InterPro" id="IPR027357">
    <property type="entry name" value="DOCKER_dom"/>
</dbReference>
<keyword evidence="5" id="KW-1185">Reference proteome</keyword>
<feature type="compositionally biased region" description="Polar residues" evidence="2">
    <location>
        <begin position="1929"/>
        <end position="1938"/>
    </location>
</feature>
<sequence length="1953" mass="220466">MLSSSWSPLPRLLCGRVVKPFLPLDNPDIASSQTLSPHFRNIYPGDLVYVFETAESAPGKKWGRGYLVAQPRPVDFSTATVFVDKLPESKIAVAIVPYNYFIPLREVDMLCTDDDEHTMNTNVILDENYAYNPEFSDSMSLLSFGEKKEKRPAVPVNDVALSNNTLLEEMEQALKSLCVHLFTLYTKGEFHYFKKLVDVFHDLEETKMNFKYNLQTREEAKVAKRRAAQLLTMISKFVAEANFSIQKSRSVDIAGYECILARDEDSGELFETAKGNWNEDMDNIAKIAQSQLFFALAPNYPVVKEDLPMFPVKSSQFVQSPPCHILIDFKAILGRSKLTPKGYSGMTAYMYLKNSKKRLTEAFAVNLNSDHDIIQDHLSAAMFKNIPTSEIDSGRIYLVCLLTETISVDNSMNVATTGIPSLDYIRKGVCAGAVDISRIFSRRKDHLKTGEAHEFVLKLYASYMSNDSEEMQIYPGMNPLLAMSMSMANNGWGELVDRITSGSNRGVAVNPRAEQMIISVKELSNGKFKEDDENGHGAIDMIRTLDYNPVESDYCRVYLRCIRTLDLKIKGVPPEYVTVELRTSSKVLKFSKGTNETPKSTWQFLSTTPDESISELIQVVGLSSTPTNENDYLYFDVFVNGRFLGEGRYPLRMYNQIADTGLFCKKVKQIELFTQNSSIPVGLVEIDLQYVGKNYNVDNAVDMVLNWRNIFEKNIANSDKNLSATLTKVKRATLSTVIKFFPELLASLLEIYSFASEKHQILSVYGSTIETKFQALVTGAFECIVHILDMTIARQDSYVYLFDNFLAKNLSPSKVGEFLLNDISLAFKSVEKDWNSTGRALCRVSVLLLRLALTNVSDFKTYAVATTDFANSITTFLSCSKDILVPDQLSLIGNLELLLEDLQTLHDDVQLVSFVTSWCDALGLRGLGALEQVSTNALVNKKKNREHQLIIAKMLFVNRSVLGFLVTTASMEARDLLFTNAYKCVFDVLQNEIIDIDASRMALGVVMSTLSVSFGKDKIIKDNEKKSLQMLQTQIMHTLCPIFNRYYEYCHAQKMITPKRTYTQLFPSVYPFPVNTIDSNVPDEAFCEVLLEFTIIIAWLCVLTLDCQEDIGRLIGNGIDDIGMFHGLRPYVGGFMEYVTDPRKPVNNHRALKRITHPDYYPGSKWISLKALVNAAGQHYLAEAAMFVQIPPLDKPELFTKELQDFWIEFFSTNLRCATSKVASIEHLCILTKRACYNITGDIRTRVADAVERTWLRFARKATPEEQQRFGIAEFDGYQGKLVTDDNVDFLAELLLFSLQRNPRCLHVGIELCYNIICANWIHTQDFYELERESISALYTVFLSPDRYTPEPADIRNVLSTIQKRSVIDVEDEAFHSAMKFINVLGDFMREALQLDAIPTGPEFDDFRTFIKLRISSYLMNVDKPELLQSLINDMFDLYLSKNDYVQAALSLQLLADTYNWDPVAYLPACEAPKFPAQSEFKRKEALYTLMARKFVKGNRLEQAVECYDALLEAYKEHNFDLSGLSFCHGELCKVFKSLETVGRIEPSYFVVHCLGYGFPDETRGKVYIFEGEAFEHITSIHHRMVRMYPGAKIVKTEDEAKRLAVNPPFGKHLFIKAVTPYSNKTESKQLSFMTQQYLERKDLNTFVSTRRLPGSSNVTNLWTEETTYETELSFPALMNRSEVKQTNVVKLSPIKNAVKSLLEKNGELSTLEFWVKRSLKEGIDPKTISNATHFNNLSRILAGTVDSPVNGGVGQYRVFLTGAPSDDPEYEADVGYLKNCFDNLIKLLNNLLKLHEALVPVNLKPQHEVMVELFQKNFKAEIEELKLDTKSVLKLDEMVQALISAKIRNHRHQKRMLGSNYAESSDMQSSSAFSHPGSSTGNFLASRDDDDSSVSGSAHSGSIHNSLHSASSGSKMSGSVSSYGGRPGSTTGWSATGTQYSGKRTVLNYKFT</sequence>
<dbReference type="Gene3D" id="1.20.58.740">
    <property type="match status" value="1"/>
</dbReference>
<organism evidence="4 5">
    <name type="scientific">Ambrosiozyma monospora</name>
    <name type="common">Yeast</name>
    <name type="synonym">Endomycopsis monosporus</name>
    <dbReference type="NCBI Taxonomy" id="43982"/>
    <lineage>
        <taxon>Eukaryota</taxon>
        <taxon>Fungi</taxon>
        <taxon>Dikarya</taxon>
        <taxon>Ascomycota</taxon>
        <taxon>Saccharomycotina</taxon>
        <taxon>Pichiomycetes</taxon>
        <taxon>Pichiales</taxon>
        <taxon>Pichiaceae</taxon>
        <taxon>Ambrosiozyma</taxon>
    </lineage>
</organism>
<accession>A0A9W6YP91</accession>